<organism evidence="2 3">
    <name type="scientific">Maritimibacter dapengensis</name>
    <dbReference type="NCBI Taxonomy" id="2836868"/>
    <lineage>
        <taxon>Bacteria</taxon>
        <taxon>Pseudomonadati</taxon>
        <taxon>Pseudomonadota</taxon>
        <taxon>Alphaproteobacteria</taxon>
        <taxon>Rhodobacterales</taxon>
        <taxon>Roseobacteraceae</taxon>
        <taxon>Maritimibacter</taxon>
    </lineage>
</organism>
<reference evidence="2 3" key="1">
    <citation type="submission" date="2021-05" db="EMBL/GenBank/DDBJ databases">
        <title>Culturable bacteria isolated from Daya Bay.</title>
        <authorList>
            <person name="Zheng W."/>
            <person name="Yu S."/>
            <person name="Huang Y."/>
        </authorList>
    </citation>
    <scope>NUCLEOTIDE SEQUENCE [LARGE SCALE GENOMIC DNA]</scope>
    <source>
        <strain evidence="2 3">DP4N28-5</strain>
    </source>
</reference>
<comment type="caution">
    <text evidence="2">The sequence shown here is derived from an EMBL/GenBank/DDBJ whole genome shotgun (WGS) entry which is preliminary data.</text>
</comment>
<dbReference type="Proteomes" id="UP000756530">
    <property type="component" value="Unassembled WGS sequence"/>
</dbReference>
<keyword evidence="3" id="KW-1185">Reference proteome</keyword>
<keyword evidence="1" id="KW-0479">Metal-binding</keyword>
<dbReference type="PANTHER" id="PTHR37302">
    <property type="entry name" value="SLR1116 PROTEIN"/>
    <property type="match status" value="1"/>
</dbReference>
<dbReference type="Pfam" id="PF05163">
    <property type="entry name" value="DinB"/>
    <property type="match status" value="1"/>
</dbReference>
<dbReference type="EMBL" id="JAHUZE010000001">
    <property type="protein sequence ID" value="MBV7378415.1"/>
    <property type="molecule type" value="Genomic_DNA"/>
</dbReference>
<dbReference type="InterPro" id="IPR007837">
    <property type="entry name" value="DinB"/>
</dbReference>
<evidence type="ECO:0000256" key="1">
    <source>
        <dbReference type="ARBA" id="ARBA00022723"/>
    </source>
</evidence>
<proteinExistence type="predicted"/>
<gene>
    <name evidence="2" type="ORF">KJP28_05720</name>
</gene>
<name>A0ABS6SZK2_9RHOB</name>
<evidence type="ECO:0000313" key="2">
    <source>
        <dbReference type="EMBL" id="MBV7378415.1"/>
    </source>
</evidence>
<sequence length="174" mass="19251">MDFDTPWIGFALNNAYANRTLYGALSGLSKDAFTRDVPGFFPTLAATLNHIYEVDLFYLDALEGDGRERAYFAEKAPVYDVAALGELQAGADMRLAMFCQKIDEAALARVVVMDRPGGPVQETVGGILPHLIQHQIHHRGQAHVQMSALGIAPPQLDEFFLNYDRAELAKMYFG</sequence>
<accession>A0ABS6SZK2</accession>
<dbReference type="RefSeq" id="WP_218391490.1">
    <property type="nucleotide sequence ID" value="NZ_JAHUZE010000001.1"/>
</dbReference>
<evidence type="ECO:0000313" key="3">
    <source>
        <dbReference type="Proteomes" id="UP000756530"/>
    </source>
</evidence>
<protein>
    <submittedName>
        <fullName evidence="2">DinB family protein</fullName>
    </submittedName>
</protein>
<dbReference type="PANTHER" id="PTHR37302:SF3">
    <property type="entry name" value="DAMAGE-INDUCIBLE PROTEIN DINB"/>
    <property type="match status" value="1"/>
</dbReference>